<dbReference type="Proteomes" id="UP000317933">
    <property type="component" value="Unassembled WGS sequence"/>
</dbReference>
<sequence>MRYYSKLTRVTYLPNVHGDNMPGDVIPISEELYLSVIANPAAGKVRSHDANGLPMLIDPPAKTLAEIERDERAWRDGELSGVLWLRERHRDQLEIEGPTTLTAEQFNELLLYMQALRDWPQSPDFPDSQHRPTAPDWIAEQAQ</sequence>
<proteinExistence type="predicted"/>
<evidence type="ECO:0000313" key="3">
    <source>
        <dbReference type="EMBL" id="TPG77336.1"/>
    </source>
</evidence>
<evidence type="ECO:0000259" key="2">
    <source>
        <dbReference type="Pfam" id="PF16778"/>
    </source>
</evidence>
<dbReference type="Pfam" id="PF16778">
    <property type="entry name" value="Phage_tail_APC"/>
    <property type="match status" value="1"/>
</dbReference>
<dbReference type="RefSeq" id="WP_140668078.1">
    <property type="nucleotide sequence ID" value="NZ_RCZE01000006.1"/>
</dbReference>
<dbReference type="EMBL" id="RCZE01000006">
    <property type="protein sequence ID" value="TPG77336.1"/>
    <property type="molecule type" value="Genomic_DNA"/>
</dbReference>
<comment type="caution">
    <text evidence="3">The sequence shown here is derived from an EMBL/GenBank/DDBJ whole genome shotgun (WGS) entry which is preliminary data.</text>
</comment>
<dbReference type="AlphaFoldDB" id="A0A502HVE8"/>
<feature type="region of interest" description="Disordered" evidence="1">
    <location>
        <begin position="120"/>
        <end position="143"/>
    </location>
</feature>
<feature type="domain" description="Phage tail assembly chaperone-like" evidence="2">
    <location>
        <begin position="71"/>
        <end position="136"/>
    </location>
</feature>
<evidence type="ECO:0000313" key="4">
    <source>
        <dbReference type="Proteomes" id="UP000317933"/>
    </source>
</evidence>
<evidence type="ECO:0000256" key="1">
    <source>
        <dbReference type="SAM" id="MobiDB-lite"/>
    </source>
</evidence>
<protein>
    <submittedName>
        <fullName evidence="3">Phage tail protein</fullName>
    </submittedName>
</protein>
<accession>A0A502HVE8</accession>
<dbReference type="InterPro" id="IPR031893">
    <property type="entry name" value="Phage_tail_APC"/>
</dbReference>
<organism evidence="3 4">
    <name type="scientific">Pseudomonas arsenicoxydans</name>
    <dbReference type="NCBI Taxonomy" id="702115"/>
    <lineage>
        <taxon>Bacteria</taxon>
        <taxon>Pseudomonadati</taxon>
        <taxon>Pseudomonadota</taxon>
        <taxon>Gammaproteobacteria</taxon>
        <taxon>Pseudomonadales</taxon>
        <taxon>Pseudomonadaceae</taxon>
        <taxon>Pseudomonas</taxon>
    </lineage>
</organism>
<gene>
    <name evidence="3" type="ORF">EAH78_14145</name>
</gene>
<reference evidence="3 4" key="1">
    <citation type="journal article" date="2019" name="Environ. Microbiol.">
        <title>Species interactions and distinct microbial communities in high Arctic permafrost affected cryosols are associated with the CH4 and CO2 gas fluxes.</title>
        <authorList>
            <person name="Altshuler I."/>
            <person name="Hamel J."/>
            <person name="Turney S."/>
            <person name="Magnuson E."/>
            <person name="Levesque R."/>
            <person name="Greer C."/>
            <person name="Whyte L.G."/>
        </authorList>
    </citation>
    <scope>NUCLEOTIDE SEQUENCE [LARGE SCALE GENOMIC DNA]</scope>
    <source>
        <strain evidence="3 4">E3</strain>
    </source>
</reference>
<name>A0A502HVE8_9PSED</name>